<sequence length="106" mass="11981">MKHLILFVCALFLTTSAVLAQDNSKLEDANYVILLNEQVFYYTKDGVTLLKEDLKLNNDTVVKTDGTYTTKEGKTLQLKDGECLGMSGKLYKDQATLTKKLKKELR</sequence>
<keyword evidence="4" id="KW-1185">Reference proteome</keyword>
<feature type="signal peptide" evidence="1">
    <location>
        <begin position="1"/>
        <end position="20"/>
    </location>
</feature>
<name>A0ABT4RXY3_9FLAO</name>
<dbReference type="Pfam" id="PF20606">
    <property type="entry name" value="DUF6799"/>
    <property type="match status" value="1"/>
</dbReference>
<gene>
    <name evidence="3" type="ORF">OOZ35_04155</name>
</gene>
<feature type="domain" description="DUF6799" evidence="2">
    <location>
        <begin position="42"/>
        <end position="90"/>
    </location>
</feature>
<evidence type="ECO:0000256" key="1">
    <source>
        <dbReference type="SAM" id="SignalP"/>
    </source>
</evidence>
<comment type="caution">
    <text evidence="3">The sequence shown here is derived from an EMBL/GenBank/DDBJ whole genome shotgun (WGS) entry which is preliminary data.</text>
</comment>
<proteinExistence type="predicted"/>
<evidence type="ECO:0000313" key="4">
    <source>
        <dbReference type="Proteomes" id="UP001149142"/>
    </source>
</evidence>
<feature type="chain" id="PRO_5045288732" description="DUF6799 domain-containing protein" evidence="1">
    <location>
        <begin position="21"/>
        <end position="106"/>
    </location>
</feature>
<dbReference type="InterPro" id="IPR046478">
    <property type="entry name" value="DUF6799"/>
</dbReference>
<organism evidence="3 4">
    <name type="scientific">Mesoflavibacter profundi</name>
    <dbReference type="NCBI Taxonomy" id="2708110"/>
    <lineage>
        <taxon>Bacteria</taxon>
        <taxon>Pseudomonadati</taxon>
        <taxon>Bacteroidota</taxon>
        <taxon>Flavobacteriia</taxon>
        <taxon>Flavobacteriales</taxon>
        <taxon>Flavobacteriaceae</taxon>
        <taxon>Mesoflavibacter</taxon>
    </lineage>
</organism>
<dbReference type="RefSeq" id="WP_270005134.1">
    <property type="nucleotide sequence ID" value="NZ_CAXQEU010000007.1"/>
</dbReference>
<reference evidence="3" key="1">
    <citation type="submission" date="2022-11" db="EMBL/GenBank/DDBJ databases">
        <title>Refractory cell wall polysaccharides provide important carbon source for microbial heterotrophs in the hadal ocean.</title>
        <authorList>
            <person name="Zhu X."/>
        </authorList>
    </citation>
    <scope>NUCLEOTIDE SEQUENCE</scope>
    <source>
        <strain evidence="3">MTRN7</strain>
    </source>
</reference>
<dbReference type="EMBL" id="JAPFGC010000002">
    <property type="protein sequence ID" value="MDA0176682.1"/>
    <property type="molecule type" value="Genomic_DNA"/>
</dbReference>
<dbReference type="Proteomes" id="UP001149142">
    <property type="component" value="Unassembled WGS sequence"/>
</dbReference>
<accession>A0ABT4RXY3</accession>
<keyword evidence="1" id="KW-0732">Signal</keyword>
<protein>
    <recommendedName>
        <fullName evidence="2">DUF6799 domain-containing protein</fullName>
    </recommendedName>
</protein>
<evidence type="ECO:0000259" key="2">
    <source>
        <dbReference type="Pfam" id="PF20606"/>
    </source>
</evidence>
<evidence type="ECO:0000313" key="3">
    <source>
        <dbReference type="EMBL" id="MDA0176682.1"/>
    </source>
</evidence>